<dbReference type="AlphaFoldDB" id="A0A9X5EAQ8"/>
<dbReference type="InterPro" id="IPR023052">
    <property type="entry name" value="Cell_div_SepF"/>
</dbReference>
<evidence type="ECO:0000313" key="6">
    <source>
        <dbReference type="Proteomes" id="UP000031532"/>
    </source>
</evidence>
<dbReference type="InterPro" id="IPR038594">
    <property type="entry name" value="SepF-like_sf"/>
</dbReference>
<dbReference type="OrthoDB" id="9815206at2"/>
<reference evidence="5 6" key="1">
    <citation type="journal article" date="2015" name="Genome Announc.">
        <title>Draft Genome Sequence of the Terrestrial Cyanobacterium Scytonema millei VB511283, Isolated from Eastern India.</title>
        <authorList>
            <person name="Sen D."/>
            <person name="Chandrababunaidu M.M."/>
            <person name="Singh D."/>
            <person name="Sanghi N."/>
            <person name="Ghorai A."/>
            <person name="Mishra G.P."/>
            <person name="Madduluri M."/>
            <person name="Adhikary S.P."/>
            <person name="Tripathy S."/>
        </authorList>
    </citation>
    <scope>NUCLEOTIDE SEQUENCE [LARGE SCALE GENOMIC DNA]</scope>
    <source>
        <strain evidence="5 6">VB511283</strain>
    </source>
</reference>
<keyword evidence="1 5" id="KW-0132">Cell division</keyword>
<evidence type="ECO:0000256" key="3">
    <source>
        <dbReference type="ARBA" id="ARBA00023306"/>
    </source>
</evidence>
<dbReference type="PANTHER" id="PTHR35798:SF1">
    <property type="entry name" value="CELL DIVISION PROTEIN SEPF"/>
    <property type="match status" value="1"/>
</dbReference>
<sequence>MMMHQLEVSELEEELSQQNYRKLRAAFPANVVRQRERRAADLTANKHKSLPQLEQKTPQVVVMQLQFFEQVTQAVEILWQGQPLVLNVVQMDAEKAQRAVDFVAGVTYALEGQQQYLAAGIFLFAPNGVQLANAIDETCL</sequence>
<name>A0A9X5EAQ8_9CYAN</name>
<gene>
    <name evidence="5" type="ORF">QH73_0025860</name>
</gene>
<comment type="caution">
    <text evidence="5">The sequence shown here is derived from an EMBL/GenBank/DDBJ whole genome shotgun (WGS) entry which is preliminary data.</text>
</comment>
<keyword evidence="3" id="KW-0131">Cell cycle</keyword>
<keyword evidence="2" id="KW-0717">Septation</keyword>
<dbReference type="Proteomes" id="UP000031532">
    <property type="component" value="Unassembled WGS sequence"/>
</dbReference>
<evidence type="ECO:0000256" key="4">
    <source>
        <dbReference type="ARBA" id="ARBA00044936"/>
    </source>
</evidence>
<evidence type="ECO:0000256" key="1">
    <source>
        <dbReference type="ARBA" id="ARBA00022618"/>
    </source>
</evidence>
<dbReference type="RefSeq" id="WP_052289805.1">
    <property type="nucleotide sequence ID" value="NZ_JTJC03000017.1"/>
</dbReference>
<protein>
    <submittedName>
        <fullName evidence="5">Cell division protein SepF</fullName>
    </submittedName>
</protein>
<evidence type="ECO:0000313" key="5">
    <source>
        <dbReference type="EMBL" id="NHC38003.1"/>
    </source>
</evidence>
<comment type="function">
    <text evidence="4">Cell division protein that is part of the divisome complex and is recruited early to the Z-ring. Probably stimulates Z-ring formation, perhaps through the cross-linking of FtsZ protofilaments. Its function overlaps with FtsA.</text>
</comment>
<dbReference type="EMBL" id="JTJC03000017">
    <property type="protein sequence ID" value="NHC38003.1"/>
    <property type="molecule type" value="Genomic_DNA"/>
</dbReference>
<dbReference type="Gene3D" id="3.30.110.150">
    <property type="entry name" value="SepF-like protein"/>
    <property type="match status" value="1"/>
</dbReference>
<organism evidence="5 6">
    <name type="scientific">Scytonema millei VB511283</name>
    <dbReference type="NCBI Taxonomy" id="1245923"/>
    <lineage>
        <taxon>Bacteria</taxon>
        <taxon>Bacillati</taxon>
        <taxon>Cyanobacteriota</taxon>
        <taxon>Cyanophyceae</taxon>
        <taxon>Nostocales</taxon>
        <taxon>Scytonemataceae</taxon>
        <taxon>Scytonema</taxon>
    </lineage>
</organism>
<keyword evidence="6" id="KW-1185">Reference proteome</keyword>
<dbReference type="Pfam" id="PF04472">
    <property type="entry name" value="SepF"/>
    <property type="match status" value="1"/>
</dbReference>
<dbReference type="GO" id="GO:0000917">
    <property type="term" value="P:division septum assembly"/>
    <property type="evidence" value="ECO:0007669"/>
    <property type="project" value="UniProtKB-KW"/>
</dbReference>
<accession>A0A9X5EAQ8</accession>
<dbReference type="PANTHER" id="PTHR35798">
    <property type="entry name" value="CELL DIVISION PROTEIN SEPF"/>
    <property type="match status" value="1"/>
</dbReference>
<dbReference type="InterPro" id="IPR007561">
    <property type="entry name" value="Cell_div_SepF/SepF-rel"/>
</dbReference>
<evidence type="ECO:0000256" key="2">
    <source>
        <dbReference type="ARBA" id="ARBA00023210"/>
    </source>
</evidence>
<proteinExistence type="predicted"/>